<name>A0A2M6YV15_9BACT</name>
<dbReference type="PANTHER" id="PTHR33933:SF1">
    <property type="entry name" value="PROTEIN ADENYLYLTRANSFERASE MNTA-RELATED"/>
    <property type="match status" value="1"/>
</dbReference>
<reference evidence="3" key="1">
    <citation type="submission" date="2017-09" db="EMBL/GenBank/DDBJ databases">
        <title>Depth-based differentiation of microbial function through sediment-hosted aquifers and enrichment of novel symbionts in the deep terrestrial subsurface.</title>
        <authorList>
            <person name="Probst A.J."/>
            <person name="Ladd B."/>
            <person name="Jarett J.K."/>
            <person name="Geller-Mcgrath D.E."/>
            <person name="Sieber C.M.K."/>
            <person name="Emerson J.B."/>
            <person name="Anantharaman K."/>
            <person name="Thomas B.C."/>
            <person name="Malmstrom R."/>
            <person name="Stieglmeier M."/>
            <person name="Klingl A."/>
            <person name="Woyke T."/>
            <person name="Ryan C.M."/>
            <person name="Banfield J.F."/>
        </authorList>
    </citation>
    <scope>NUCLEOTIDE SEQUENCE [LARGE SCALE GENOMIC DNA]</scope>
</reference>
<sequence length="108" mass="12686">MTNKIIQFKLNNIISQIRDKYKPEQIILFGSLARGEFNKDSDIDLLIIKDNVPSCGLERRWQLRKLIKKEGVPVDFLVIKKDEYYKKLKLEDPFIKTIISEGKVVYSI</sequence>
<organism evidence="2 3">
    <name type="scientific">Candidatus Roizmanbacteria bacterium CG07_land_8_20_14_0_80_34_15</name>
    <dbReference type="NCBI Taxonomy" id="1974849"/>
    <lineage>
        <taxon>Bacteria</taxon>
        <taxon>Candidatus Roizmaniibacteriota</taxon>
    </lineage>
</organism>
<proteinExistence type="predicted"/>
<dbReference type="SUPFAM" id="SSF81301">
    <property type="entry name" value="Nucleotidyltransferase"/>
    <property type="match status" value="1"/>
</dbReference>
<dbReference type="GO" id="GO:0016779">
    <property type="term" value="F:nucleotidyltransferase activity"/>
    <property type="evidence" value="ECO:0007669"/>
    <property type="project" value="InterPro"/>
</dbReference>
<feature type="domain" description="Polymerase nucleotidyl transferase" evidence="1">
    <location>
        <begin position="11"/>
        <end position="102"/>
    </location>
</feature>
<dbReference type="AlphaFoldDB" id="A0A2M6YV15"/>
<dbReference type="Gene3D" id="3.30.460.10">
    <property type="entry name" value="Beta Polymerase, domain 2"/>
    <property type="match status" value="1"/>
</dbReference>
<dbReference type="Proteomes" id="UP000230184">
    <property type="component" value="Unassembled WGS sequence"/>
</dbReference>
<accession>A0A2M6YV15</accession>
<dbReference type="PANTHER" id="PTHR33933">
    <property type="entry name" value="NUCLEOTIDYLTRANSFERASE"/>
    <property type="match status" value="1"/>
</dbReference>
<dbReference type="InterPro" id="IPR052548">
    <property type="entry name" value="Type_VII_TA_antitoxin"/>
</dbReference>
<protein>
    <submittedName>
        <fullName evidence="2">Nucleotidyltransferase domain-containing protein</fullName>
    </submittedName>
</protein>
<evidence type="ECO:0000313" key="2">
    <source>
        <dbReference type="EMBL" id="PIU37348.1"/>
    </source>
</evidence>
<evidence type="ECO:0000259" key="1">
    <source>
        <dbReference type="Pfam" id="PF01909"/>
    </source>
</evidence>
<dbReference type="Pfam" id="PF01909">
    <property type="entry name" value="NTP_transf_2"/>
    <property type="match status" value="1"/>
</dbReference>
<keyword evidence="2" id="KW-0808">Transferase</keyword>
<comment type="caution">
    <text evidence="2">The sequence shown here is derived from an EMBL/GenBank/DDBJ whole genome shotgun (WGS) entry which is preliminary data.</text>
</comment>
<dbReference type="InterPro" id="IPR043519">
    <property type="entry name" value="NT_sf"/>
</dbReference>
<gene>
    <name evidence="2" type="ORF">COT02_01295</name>
</gene>
<evidence type="ECO:0000313" key="3">
    <source>
        <dbReference type="Proteomes" id="UP000230184"/>
    </source>
</evidence>
<dbReference type="EMBL" id="PEWY01000038">
    <property type="protein sequence ID" value="PIU37348.1"/>
    <property type="molecule type" value="Genomic_DNA"/>
</dbReference>
<dbReference type="InterPro" id="IPR002934">
    <property type="entry name" value="Polymerase_NTP_transf_dom"/>
</dbReference>
<dbReference type="CDD" id="cd05403">
    <property type="entry name" value="NT_KNTase_like"/>
    <property type="match status" value="1"/>
</dbReference>